<gene>
    <name evidence="3" type="ORF">OBBRIDRAFT_808818</name>
</gene>
<dbReference type="AlphaFoldDB" id="A0A8E2AKU4"/>
<reference evidence="3 4" key="1">
    <citation type="submission" date="2016-07" db="EMBL/GenBank/DDBJ databases">
        <title>Draft genome of the white-rot fungus Obba rivulosa 3A-2.</title>
        <authorList>
            <consortium name="DOE Joint Genome Institute"/>
            <person name="Miettinen O."/>
            <person name="Riley R."/>
            <person name="Acob R."/>
            <person name="Barry K."/>
            <person name="Cullen D."/>
            <person name="De Vries R."/>
            <person name="Hainaut M."/>
            <person name="Hatakka A."/>
            <person name="Henrissat B."/>
            <person name="Hilden K."/>
            <person name="Kuo R."/>
            <person name="Labutti K."/>
            <person name="Lipzen A."/>
            <person name="Makela M.R."/>
            <person name="Sandor L."/>
            <person name="Spatafora J.W."/>
            <person name="Grigoriev I.V."/>
            <person name="Hibbett D.S."/>
        </authorList>
    </citation>
    <scope>NUCLEOTIDE SEQUENCE [LARGE SCALE GENOMIC DNA]</scope>
    <source>
        <strain evidence="3 4">3A-2</strain>
    </source>
</reference>
<dbReference type="SUPFAM" id="SSF82199">
    <property type="entry name" value="SET domain"/>
    <property type="match status" value="1"/>
</dbReference>
<evidence type="ECO:0000313" key="4">
    <source>
        <dbReference type="Proteomes" id="UP000250043"/>
    </source>
</evidence>
<dbReference type="PANTHER" id="PTHR47332">
    <property type="entry name" value="SET DOMAIN-CONTAINING PROTEIN 5"/>
    <property type="match status" value="1"/>
</dbReference>
<evidence type="ECO:0000259" key="2">
    <source>
        <dbReference type="PROSITE" id="PS50280"/>
    </source>
</evidence>
<dbReference type="InterPro" id="IPR053185">
    <property type="entry name" value="SET_domain_protein"/>
</dbReference>
<keyword evidence="4" id="KW-1185">Reference proteome</keyword>
<proteinExistence type="predicted"/>
<dbReference type="Proteomes" id="UP000250043">
    <property type="component" value="Unassembled WGS sequence"/>
</dbReference>
<dbReference type="OrthoDB" id="5945798at2759"/>
<feature type="compositionally biased region" description="Polar residues" evidence="1">
    <location>
        <begin position="12"/>
        <end position="30"/>
    </location>
</feature>
<dbReference type="PANTHER" id="PTHR47332:SF4">
    <property type="entry name" value="SET DOMAIN-CONTAINING PROTEIN 5"/>
    <property type="match status" value="1"/>
</dbReference>
<feature type="domain" description="SET" evidence="2">
    <location>
        <begin position="114"/>
        <end position="264"/>
    </location>
</feature>
<dbReference type="InterPro" id="IPR001214">
    <property type="entry name" value="SET_dom"/>
</dbReference>
<evidence type="ECO:0000256" key="1">
    <source>
        <dbReference type="SAM" id="MobiDB-lite"/>
    </source>
</evidence>
<dbReference type="InterPro" id="IPR046341">
    <property type="entry name" value="SET_dom_sf"/>
</dbReference>
<accession>A0A8E2AKU4</accession>
<dbReference type="Gene3D" id="2.170.270.10">
    <property type="entry name" value="SET domain"/>
    <property type="match status" value="1"/>
</dbReference>
<name>A0A8E2AKU4_9APHY</name>
<evidence type="ECO:0000313" key="3">
    <source>
        <dbReference type="EMBL" id="OCH83699.1"/>
    </source>
</evidence>
<organism evidence="3 4">
    <name type="scientific">Obba rivulosa</name>
    <dbReference type="NCBI Taxonomy" id="1052685"/>
    <lineage>
        <taxon>Eukaryota</taxon>
        <taxon>Fungi</taxon>
        <taxon>Dikarya</taxon>
        <taxon>Basidiomycota</taxon>
        <taxon>Agaricomycotina</taxon>
        <taxon>Agaricomycetes</taxon>
        <taxon>Polyporales</taxon>
        <taxon>Gelatoporiaceae</taxon>
        <taxon>Obba</taxon>
    </lineage>
</organism>
<dbReference type="EMBL" id="KV722861">
    <property type="protein sequence ID" value="OCH83699.1"/>
    <property type="molecule type" value="Genomic_DNA"/>
</dbReference>
<dbReference type="PROSITE" id="PS50280">
    <property type="entry name" value="SET"/>
    <property type="match status" value="1"/>
</dbReference>
<protein>
    <recommendedName>
        <fullName evidence="2">SET domain-containing protein</fullName>
    </recommendedName>
</protein>
<feature type="region of interest" description="Disordered" evidence="1">
    <location>
        <begin position="1"/>
        <end position="35"/>
    </location>
</feature>
<sequence>MQRKFLRPRSSDGASSTRDSNPELPQSSDSKTPKELGIVEIPSGFKTAPRFFDSSFDPFFDPSFAEGRVPLMTVTTFRCSLPPEAYTTVICLEEIKDALSAQSDWLAFFSPPSPPLYEVKAAGRGYGRGVSVFAIRDINVGDTHHAGASTIDHIHQDGVPQEVYLEQCLDIMHPPRWEAFLALHNCYGPDMHPLCGIIQANSLGVGSFSGPSGLTGAYSAVFNDLSHVNHSPNVWYQWNLDTFTDQIRALRPIKAREQIYIIYCIIDQPRATRQGNLV</sequence>